<evidence type="ECO:0000256" key="7">
    <source>
        <dbReference type="ARBA" id="ARBA00068968"/>
    </source>
</evidence>
<dbReference type="PANTHER" id="PTHR40599:SF2">
    <property type="entry name" value="[CITRATE [PRO-3S]-LYASE] LIGASE"/>
    <property type="match status" value="1"/>
</dbReference>
<dbReference type="PROSITE" id="PS51186">
    <property type="entry name" value="GNAT"/>
    <property type="match status" value="1"/>
</dbReference>
<dbReference type="InterPro" id="IPR000182">
    <property type="entry name" value="GNAT_dom"/>
</dbReference>
<dbReference type="GO" id="GO:0016829">
    <property type="term" value="F:lyase activity"/>
    <property type="evidence" value="ECO:0007669"/>
    <property type="project" value="UniProtKB-KW"/>
</dbReference>
<dbReference type="InterPro" id="IPR005216">
    <property type="entry name" value="Citrate_lyase_ligase"/>
</dbReference>
<dbReference type="PANTHER" id="PTHR40599">
    <property type="entry name" value="[CITRATE [PRO-3S]-LYASE] LIGASE"/>
    <property type="match status" value="1"/>
</dbReference>
<gene>
    <name evidence="10" type="primary">citC_2</name>
    <name evidence="10" type="ORF">SB6408_05560</name>
</gene>
<dbReference type="AlphaFoldDB" id="A0A564LII6"/>
<dbReference type="SUPFAM" id="SSF52374">
    <property type="entry name" value="Nucleotidylyl transferase"/>
    <property type="match status" value="1"/>
</dbReference>
<dbReference type="EC" id="6.2.1.22" evidence="6 8"/>
<dbReference type="Gene3D" id="3.40.50.620">
    <property type="entry name" value="HUPs"/>
    <property type="match status" value="1"/>
</dbReference>
<evidence type="ECO:0000256" key="5">
    <source>
        <dbReference type="ARBA" id="ARBA00058086"/>
    </source>
</evidence>
<dbReference type="GO" id="GO:0005524">
    <property type="term" value="F:ATP binding"/>
    <property type="evidence" value="ECO:0007669"/>
    <property type="project" value="UniProtKB-UniRule"/>
</dbReference>
<organism evidence="10 11">
    <name type="scientific">Klebsiella spallanzanii</name>
    <dbReference type="NCBI Taxonomy" id="2587528"/>
    <lineage>
        <taxon>Bacteria</taxon>
        <taxon>Pseudomonadati</taxon>
        <taxon>Pseudomonadota</taxon>
        <taxon>Gammaproteobacteria</taxon>
        <taxon>Enterobacterales</taxon>
        <taxon>Enterobacteriaceae</taxon>
        <taxon>Klebsiella/Raoultella group</taxon>
        <taxon>Klebsiella</taxon>
    </lineage>
</organism>
<proteinExistence type="predicted"/>
<dbReference type="SMART" id="SM00764">
    <property type="entry name" value="Citrate_ly_lig"/>
    <property type="match status" value="1"/>
</dbReference>
<dbReference type="NCBIfam" id="TIGR00124">
    <property type="entry name" value="cit_ly_ligase"/>
    <property type="match status" value="1"/>
</dbReference>
<evidence type="ECO:0000256" key="2">
    <source>
        <dbReference type="ARBA" id="ARBA00022741"/>
    </source>
</evidence>
<keyword evidence="2 8" id="KW-0547">Nucleotide-binding</keyword>
<dbReference type="Pfam" id="PF08218">
    <property type="entry name" value="Citrate_ly_lig"/>
    <property type="match status" value="1"/>
</dbReference>
<evidence type="ECO:0000313" key="11">
    <source>
        <dbReference type="Proteomes" id="UP000318370"/>
    </source>
</evidence>
<dbReference type="Gene3D" id="3.40.630.30">
    <property type="match status" value="1"/>
</dbReference>
<dbReference type="GO" id="GO:0008771">
    <property type="term" value="F:[citrate (pro-3S)-lyase] ligase activity"/>
    <property type="evidence" value="ECO:0007669"/>
    <property type="project" value="UniProtKB-EC"/>
</dbReference>
<keyword evidence="1 8" id="KW-0436">Ligase</keyword>
<dbReference type="EMBL" id="CABGHF010000022">
    <property type="protein sequence ID" value="VUS81409.1"/>
    <property type="molecule type" value="Genomic_DNA"/>
</dbReference>
<dbReference type="SUPFAM" id="SSF55729">
    <property type="entry name" value="Acyl-CoA N-acyltransferases (Nat)"/>
    <property type="match status" value="1"/>
</dbReference>
<evidence type="ECO:0000313" key="10">
    <source>
        <dbReference type="EMBL" id="VUS81409.1"/>
    </source>
</evidence>
<evidence type="ECO:0000259" key="9">
    <source>
        <dbReference type="PROSITE" id="PS51186"/>
    </source>
</evidence>
<dbReference type="FunFam" id="3.40.50.620:FF:000071">
    <property type="entry name" value="[Citrate [pro-3S]-lyase] ligase"/>
    <property type="match status" value="1"/>
</dbReference>
<evidence type="ECO:0000256" key="3">
    <source>
        <dbReference type="ARBA" id="ARBA00022840"/>
    </source>
</evidence>
<dbReference type="InterPro" id="IPR016181">
    <property type="entry name" value="Acyl_CoA_acyltransferase"/>
</dbReference>
<keyword evidence="3 8" id="KW-0067">ATP-binding</keyword>
<comment type="function">
    <text evidence="5 8">Acetylation of prosthetic group (2-(5''-phosphoribosyl)-3'-dephosphocoenzyme-A) of the gamma subunit of citrate lyase.</text>
</comment>
<evidence type="ECO:0000256" key="4">
    <source>
        <dbReference type="ARBA" id="ARBA00051405"/>
    </source>
</evidence>
<name>A0A564LII6_9ENTR</name>
<comment type="catalytic activity">
    <reaction evidence="4 8">
        <text>holo-[citrate lyase ACP] + acetate + ATP = acetyl-[citrate lyase ACP] + AMP + diphosphate</text>
        <dbReference type="Rhea" id="RHEA:23788"/>
        <dbReference type="Rhea" id="RHEA-COMP:10158"/>
        <dbReference type="Rhea" id="RHEA-COMP:13710"/>
        <dbReference type="ChEBI" id="CHEBI:30089"/>
        <dbReference type="ChEBI" id="CHEBI:30616"/>
        <dbReference type="ChEBI" id="CHEBI:33019"/>
        <dbReference type="ChEBI" id="CHEBI:82683"/>
        <dbReference type="ChEBI" id="CHEBI:137976"/>
        <dbReference type="ChEBI" id="CHEBI:456215"/>
        <dbReference type="EC" id="6.2.1.22"/>
    </reaction>
</comment>
<accession>A0A564LII6</accession>
<evidence type="ECO:0000256" key="6">
    <source>
        <dbReference type="ARBA" id="ARBA00066591"/>
    </source>
</evidence>
<dbReference type="PIRSF" id="PIRSF005751">
    <property type="entry name" value="Acet_citr_lig"/>
    <property type="match status" value="1"/>
</dbReference>
<evidence type="ECO:0000256" key="1">
    <source>
        <dbReference type="ARBA" id="ARBA00022598"/>
    </source>
</evidence>
<feature type="domain" description="N-acetyltransferase" evidence="9">
    <location>
        <begin position="1"/>
        <end position="128"/>
    </location>
</feature>
<dbReference type="RefSeq" id="WP_142463260.1">
    <property type="nucleotide sequence ID" value="NZ_CABGHF010000022.1"/>
</dbReference>
<dbReference type="InterPro" id="IPR013166">
    <property type="entry name" value="Citrate_lyase_ligase_C"/>
</dbReference>
<keyword evidence="10" id="KW-0456">Lyase</keyword>
<dbReference type="NCBIfam" id="TIGR00125">
    <property type="entry name" value="cyt_tran_rel"/>
    <property type="match status" value="1"/>
</dbReference>
<dbReference type="Proteomes" id="UP000318370">
    <property type="component" value="Unassembled WGS sequence"/>
</dbReference>
<dbReference type="InterPro" id="IPR014729">
    <property type="entry name" value="Rossmann-like_a/b/a_fold"/>
</dbReference>
<reference evidence="10 11" key="1">
    <citation type="submission" date="2019-07" db="EMBL/GenBank/DDBJ databases">
        <authorList>
            <person name="Brisse S."/>
            <person name="Rodrigues C."/>
            <person name="Thorpe H."/>
        </authorList>
    </citation>
    <scope>NUCLEOTIDE SEQUENCE [LARGE SCALE GENOMIC DNA]</scope>
    <source>
        <strain evidence="10">SB6408</strain>
    </source>
</reference>
<sequence length="352" mass="39490">MDATAMISRVTSKNTAKIAEITRFLQANNLDIDPHVADFVVLRQQGEIVACGGVDGEIIKCVAISPLLRGQGVLLKLVTELINIAMESGNSTLFVYTRSHNEHLFLHCGFTTLVSIPGCMVLMENSGTRLTRYLQQLAQLRKPGKRIAAIVMNANPFTNGHLHLIRYASTHFDWLHLFLVNEDAAQFPFADRLALVRDATQGIAKLTVHPGSQYMISRATFPAYFLKEQALVERCYTQIDITLFRQYIAPVLGITHRIVGNEPFCPITARYNQDMRHWLSTSELPFAPLELVEISRLQWQGTPVSASRVRRLLQQNRLTEVAPLVPDTTLRYLKRQQNTALANTIKTPTGAL</sequence>
<evidence type="ECO:0000256" key="8">
    <source>
        <dbReference type="PIRNR" id="PIRNR005751"/>
    </source>
</evidence>
<dbReference type="GO" id="GO:0016747">
    <property type="term" value="F:acyltransferase activity, transferring groups other than amino-acyl groups"/>
    <property type="evidence" value="ECO:0007669"/>
    <property type="project" value="InterPro"/>
</dbReference>
<dbReference type="Pfam" id="PF00583">
    <property type="entry name" value="Acetyltransf_1"/>
    <property type="match status" value="1"/>
</dbReference>
<dbReference type="InterPro" id="IPR004821">
    <property type="entry name" value="Cyt_trans-like"/>
</dbReference>
<protein>
    <recommendedName>
        <fullName evidence="7 8">[Citrate [pro-3S]-lyase] ligase</fullName>
        <ecNumber evidence="6 8">6.2.1.22</ecNumber>
    </recommendedName>
</protein>